<gene>
    <name evidence="1" type="ORF">UFOPK3164_00320</name>
    <name evidence="2" type="ORF">UFOPK3427_00585</name>
    <name evidence="3" type="ORF">UFOPK4112_00472</name>
</gene>
<dbReference type="EMBL" id="CAFBPM010000003">
    <property type="protein sequence ID" value="CAB5013846.1"/>
    <property type="molecule type" value="Genomic_DNA"/>
</dbReference>
<proteinExistence type="predicted"/>
<evidence type="ECO:0000313" key="3">
    <source>
        <dbReference type="EMBL" id="CAB5013846.1"/>
    </source>
</evidence>
<protein>
    <submittedName>
        <fullName evidence="3">Unannotated protein</fullName>
    </submittedName>
</protein>
<sequence>MPATTGETLKPAHPGVWTVIETPVVLSGGVTLRPAKLVHEVSFPLGTFIAVRVAEENAFTGRTTVEGVPDE</sequence>
<accession>A0A6J7Q9G3</accession>
<name>A0A6J7Q9G3_9ZZZZ</name>
<dbReference type="EMBL" id="CAFABE010000009">
    <property type="protein sequence ID" value="CAB4819608.1"/>
    <property type="molecule type" value="Genomic_DNA"/>
</dbReference>
<evidence type="ECO:0000313" key="1">
    <source>
        <dbReference type="EMBL" id="CAB4819608.1"/>
    </source>
</evidence>
<dbReference type="AlphaFoldDB" id="A0A6J7Q9G3"/>
<dbReference type="EMBL" id="CAFBLT010000001">
    <property type="protein sequence ID" value="CAB4867512.1"/>
    <property type="molecule type" value="Genomic_DNA"/>
</dbReference>
<organism evidence="3">
    <name type="scientific">freshwater metagenome</name>
    <dbReference type="NCBI Taxonomy" id="449393"/>
    <lineage>
        <taxon>unclassified sequences</taxon>
        <taxon>metagenomes</taxon>
        <taxon>ecological metagenomes</taxon>
    </lineage>
</organism>
<reference evidence="3" key="1">
    <citation type="submission" date="2020-05" db="EMBL/GenBank/DDBJ databases">
        <authorList>
            <person name="Chiriac C."/>
            <person name="Salcher M."/>
            <person name="Ghai R."/>
            <person name="Kavagutti S V."/>
        </authorList>
    </citation>
    <scope>NUCLEOTIDE SEQUENCE</scope>
</reference>
<evidence type="ECO:0000313" key="2">
    <source>
        <dbReference type="EMBL" id="CAB4867512.1"/>
    </source>
</evidence>